<evidence type="ECO:0000256" key="20">
    <source>
        <dbReference type="RuleBase" id="RU000687"/>
    </source>
</evidence>
<keyword evidence="12" id="KW-0869">Chloride channel</keyword>
<evidence type="ECO:0000256" key="9">
    <source>
        <dbReference type="ARBA" id="ARBA00023136"/>
    </source>
</evidence>
<feature type="transmembrane region" description="Helical" evidence="20">
    <location>
        <begin position="242"/>
        <end position="262"/>
    </location>
</feature>
<dbReference type="InterPro" id="IPR006029">
    <property type="entry name" value="Neurotrans-gated_channel_TM"/>
</dbReference>
<dbReference type="FunFam" id="1.20.58.390:FF:000184">
    <property type="entry name" value="Uncharacterized protein"/>
    <property type="match status" value="1"/>
</dbReference>
<dbReference type="PANTHER" id="PTHR18945">
    <property type="entry name" value="NEUROTRANSMITTER GATED ION CHANNEL"/>
    <property type="match status" value="1"/>
</dbReference>
<evidence type="ECO:0000313" key="23">
    <source>
        <dbReference type="EMBL" id="ESN91835.1"/>
    </source>
</evidence>
<dbReference type="PROSITE" id="PS00236">
    <property type="entry name" value="NEUROTR_ION_CHANNEL"/>
    <property type="match status" value="1"/>
</dbReference>
<dbReference type="OMA" id="CQCPIPP"/>
<evidence type="ECO:0000256" key="6">
    <source>
        <dbReference type="ARBA" id="ARBA00022989"/>
    </source>
</evidence>
<evidence type="ECO:0000256" key="19">
    <source>
        <dbReference type="ARBA" id="ARBA00071250"/>
    </source>
</evidence>
<comment type="similarity">
    <text evidence="1">Belongs to the ligand-gated ion channel (TC 1.A.9) family. Gamma-aminobutyric acid receptor (TC 1.A.9.5) subfamily.</text>
</comment>
<dbReference type="InterPro" id="IPR002289">
    <property type="entry name" value="GABAAb_rcpt"/>
</dbReference>
<reference evidence="23 25" key="2">
    <citation type="journal article" date="2013" name="Nature">
        <title>Insights into bilaterian evolution from three spiralian genomes.</title>
        <authorList>
            <person name="Simakov O."/>
            <person name="Marletaz F."/>
            <person name="Cho S.J."/>
            <person name="Edsinger-Gonzales E."/>
            <person name="Havlak P."/>
            <person name="Hellsten U."/>
            <person name="Kuo D.H."/>
            <person name="Larsson T."/>
            <person name="Lv J."/>
            <person name="Arendt D."/>
            <person name="Savage R."/>
            <person name="Osoegawa K."/>
            <person name="de Jong P."/>
            <person name="Grimwood J."/>
            <person name="Chapman J.A."/>
            <person name="Shapiro H."/>
            <person name="Aerts A."/>
            <person name="Otillar R.P."/>
            <person name="Terry A.Y."/>
            <person name="Boore J.L."/>
            <person name="Grigoriev I.V."/>
            <person name="Lindberg D.R."/>
            <person name="Seaver E.C."/>
            <person name="Weisblat D.A."/>
            <person name="Putnam N.H."/>
            <person name="Rokhsar D.S."/>
        </authorList>
    </citation>
    <scope>NUCLEOTIDE SEQUENCE</scope>
</reference>
<comment type="caution">
    <text evidence="20">Lacks conserved residue(s) required for the propagation of feature annotation.</text>
</comment>
<dbReference type="EnsemblMetazoa" id="HelroT90241">
    <property type="protein sequence ID" value="HelroP90241"/>
    <property type="gene ID" value="HelroG90241"/>
</dbReference>
<dbReference type="KEGG" id="hro:HELRODRAFT_90241"/>
<evidence type="ECO:0000256" key="11">
    <source>
        <dbReference type="ARBA" id="ARBA00023170"/>
    </source>
</evidence>
<evidence type="ECO:0000313" key="24">
    <source>
        <dbReference type="EnsemblMetazoa" id="HelroP90241"/>
    </source>
</evidence>
<evidence type="ECO:0000256" key="17">
    <source>
        <dbReference type="ARBA" id="ARBA00023303"/>
    </source>
</evidence>
<dbReference type="OrthoDB" id="8890589at2759"/>
<dbReference type="Proteomes" id="UP000015101">
    <property type="component" value="Unassembled WGS sequence"/>
</dbReference>
<evidence type="ECO:0000313" key="25">
    <source>
        <dbReference type="Proteomes" id="UP000015101"/>
    </source>
</evidence>
<dbReference type="STRING" id="6412.T1G7N0"/>
<dbReference type="Pfam" id="PF02931">
    <property type="entry name" value="Neur_chan_LBD"/>
    <property type="match status" value="1"/>
</dbReference>
<dbReference type="InterPro" id="IPR036719">
    <property type="entry name" value="Neuro-gated_channel_TM_sf"/>
</dbReference>
<name>T1G7N0_HELRO</name>
<dbReference type="FunFam" id="2.70.170.10:FF:000021">
    <property type="entry name" value="Gamma-aminobutyric acid receptor isoform 3b"/>
    <property type="match status" value="1"/>
</dbReference>
<feature type="domain" description="Neurotransmitter-gated ion-channel ligand-binding" evidence="21">
    <location>
        <begin position="3"/>
        <end position="205"/>
    </location>
</feature>
<dbReference type="RefSeq" id="XP_009030015.1">
    <property type="nucleotide sequence ID" value="XM_009031767.1"/>
</dbReference>
<dbReference type="PRINTS" id="PR00252">
    <property type="entry name" value="NRIONCHANNEL"/>
</dbReference>
<dbReference type="GO" id="GO:1902476">
    <property type="term" value="P:chloride transmembrane transport"/>
    <property type="evidence" value="ECO:0000318"/>
    <property type="project" value="GO_Central"/>
</dbReference>
<evidence type="ECO:0000256" key="18">
    <source>
        <dbReference type="ARBA" id="ARBA00034104"/>
    </source>
</evidence>
<feature type="transmembrane region" description="Helical" evidence="20">
    <location>
        <begin position="274"/>
        <end position="295"/>
    </location>
</feature>
<reference evidence="25" key="1">
    <citation type="submission" date="2012-12" db="EMBL/GenBank/DDBJ databases">
        <authorList>
            <person name="Hellsten U."/>
            <person name="Grimwood J."/>
            <person name="Chapman J.A."/>
            <person name="Shapiro H."/>
            <person name="Aerts A."/>
            <person name="Otillar R.P."/>
            <person name="Terry A.Y."/>
            <person name="Boore J.L."/>
            <person name="Simakov O."/>
            <person name="Marletaz F."/>
            <person name="Cho S.-J."/>
            <person name="Edsinger-Gonzales E."/>
            <person name="Havlak P."/>
            <person name="Kuo D.-H."/>
            <person name="Larsson T."/>
            <person name="Lv J."/>
            <person name="Arendt D."/>
            <person name="Savage R."/>
            <person name="Osoegawa K."/>
            <person name="de Jong P."/>
            <person name="Lindberg D.R."/>
            <person name="Seaver E.C."/>
            <person name="Weisblat D.A."/>
            <person name="Putnam N.H."/>
            <person name="Grigoriev I.V."/>
            <person name="Rokhsar D.S."/>
        </authorList>
    </citation>
    <scope>NUCLEOTIDE SEQUENCE</scope>
</reference>
<dbReference type="InterPro" id="IPR006202">
    <property type="entry name" value="Neur_chan_lig-bd"/>
</dbReference>
<dbReference type="InterPro" id="IPR006028">
    <property type="entry name" value="GABAA/Glycine_rcpt"/>
</dbReference>
<evidence type="ECO:0000256" key="12">
    <source>
        <dbReference type="ARBA" id="ARBA00023173"/>
    </source>
</evidence>
<keyword evidence="25" id="KW-1185">Reference proteome</keyword>
<dbReference type="GO" id="GO:0004890">
    <property type="term" value="F:GABA-A receptor activity"/>
    <property type="evidence" value="ECO:0000318"/>
    <property type="project" value="GO_Central"/>
</dbReference>
<organism evidence="24 25">
    <name type="scientific">Helobdella robusta</name>
    <name type="common">Californian leech</name>
    <dbReference type="NCBI Taxonomy" id="6412"/>
    <lineage>
        <taxon>Eukaryota</taxon>
        <taxon>Metazoa</taxon>
        <taxon>Spiralia</taxon>
        <taxon>Lophotrochozoa</taxon>
        <taxon>Annelida</taxon>
        <taxon>Clitellata</taxon>
        <taxon>Hirudinea</taxon>
        <taxon>Rhynchobdellida</taxon>
        <taxon>Glossiphoniidae</taxon>
        <taxon>Helobdella</taxon>
    </lineage>
</organism>
<keyword evidence="9 20" id="KW-0472">Membrane</keyword>
<keyword evidence="14" id="KW-0868">Chloride</keyword>
<evidence type="ECO:0000256" key="14">
    <source>
        <dbReference type="ARBA" id="ARBA00023214"/>
    </source>
</evidence>
<accession>T1G7N0</accession>
<gene>
    <name evidence="24" type="primary">20217077</name>
    <name evidence="23" type="ORF">HELRODRAFT_90241</name>
</gene>
<keyword evidence="11" id="KW-0675">Receptor</keyword>
<keyword evidence="2 20" id="KW-0813">Transport</keyword>
<dbReference type="InterPro" id="IPR018000">
    <property type="entry name" value="Neurotransmitter_ion_chnl_CS"/>
</dbReference>
<dbReference type="CTD" id="20217077"/>
<dbReference type="CDD" id="cd19049">
    <property type="entry name" value="LGIC_TM_anion"/>
    <property type="match status" value="1"/>
</dbReference>
<dbReference type="PRINTS" id="PR01160">
    <property type="entry name" value="GABAARBETA"/>
</dbReference>
<dbReference type="AlphaFoldDB" id="T1G7N0"/>
<feature type="domain" description="Neurotransmitter-gated ion-channel transmembrane" evidence="22">
    <location>
        <begin position="214"/>
        <end position="295"/>
    </location>
</feature>
<dbReference type="GO" id="GO:0005230">
    <property type="term" value="F:extracellular ligand-gated monoatomic ion channel activity"/>
    <property type="evidence" value="ECO:0007669"/>
    <property type="project" value="InterPro"/>
</dbReference>
<dbReference type="InterPro" id="IPR036734">
    <property type="entry name" value="Neur_chan_lig-bd_sf"/>
</dbReference>
<keyword evidence="7" id="KW-0770">Synapse</keyword>
<evidence type="ECO:0000256" key="2">
    <source>
        <dbReference type="ARBA" id="ARBA00022448"/>
    </source>
</evidence>
<dbReference type="GeneID" id="20217077"/>
<dbReference type="PRINTS" id="PR00253">
    <property type="entry name" value="GABAARECEPTR"/>
</dbReference>
<keyword evidence="4 20" id="KW-0812">Transmembrane</keyword>
<evidence type="ECO:0000256" key="8">
    <source>
        <dbReference type="ARBA" id="ARBA00023065"/>
    </source>
</evidence>
<proteinExistence type="inferred from homology"/>
<sequence>NANRLLERLTWGYDKRLRPNYHGDPVEVSITLTILSVSSVSEANMDFTLEFYFRQLWQDKRLEFEKLKEELCISNEMLETIWWPDTFFANAKSANFHAVTTKNAFLRIKHTGWVTLSLRLTVTAICKMDLSYFPLDSQICSLEVESYAYSMRHIIYRWHPSSPINISNDIQLPQYRLSAYRTKDKIVNTSTGEYSRLACDILLERSLGYYVIHIYIPASLIVVLSWISFWIHRDSAPARTTLAGITTVLTMATLISSTNASLPKISYLKSVDVYLISCFVMVFAAILEYTCVSYLGSFVRLSLSLSLSLSLAI</sequence>
<keyword evidence="6 20" id="KW-1133">Transmembrane helix</keyword>
<evidence type="ECO:0000256" key="16">
    <source>
        <dbReference type="ARBA" id="ARBA00023286"/>
    </source>
</evidence>
<evidence type="ECO:0000256" key="10">
    <source>
        <dbReference type="ARBA" id="ARBA00023157"/>
    </source>
</evidence>
<protein>
    <recommendedName>
        <fullName evidence="19">Gamma-aminobutyric acid receptor subunit beta</fullName>
    </recommendedName>
</protein>
<evidence type="ECO:0000256" key="7">
    <source>
        <dbReference type="ARBA" id="ARBA00023018"/>
    </source>
</evidence>
<dbReference type="HOGENOM" id="CLU_010920_3_1_1"/>
<dbReference type="GO" id="GO:1902711">
    <property type="term" value="C:GABA-A receptor complex"/>
    <property type="evidence" value="ECO:0000318"/>
    <property type="project" value="GO_Central"/>
</dbReference>
<evidence type="ECO:0000256" key="1">
    <source>
        <dbReference type="ARBA" id="ARBA00010180"/>
    </source>
</evidence>
<dbReference type="Pfam" id="PF02932">
    <property type="entry name" value="Neur_chan_memb"/>
    <property type="match status" value="1"/>
</dbReference>
<dbReference type="GO" id="GO:0005254">
    <property type="term" value="F:chloride channel activity"/>
    <property type="evidence" value="ECO:0007669"/>
    <property type="project" value="UniProtKB-KW"/>
</dbReference>
<evidence type="ECO:0000256" key="15">
    <source>
        <dbReference type="ARBA" id="ARBA00023257"/>
    </source>
</evidence>
<dbReference type="SUPFAM" id="SSF63712">
    <property type="entry name" value="Nicotinic receptor ligand binding domain-like"/>
    <property type="match status" value="1"/>
</dbReference>
<dbReference type="NCBIfam" id="TIGR00860">
    <property type="entry name" value="LIC"/>
    <property type="match status" value="1"/>
</dbReference>
<evidence type="ECO:0000259" key="21">
    <source>
        <dbReference type="Pfam" id="PF02931"/>
    </source>
</evidence>
<keyword evidence="17 20" id="KW-0407">Ion channel</keyword>
<reference evidence="24" key="3">
    <citation type="submission" date="2015-06" db="UniProtKB">
        <authorList>
            <consortium name="EnsemblMetazoa"/>
        </authorList>
    </citation>
    <scope>IDENTIFICATION</scope>
</reference>
<keyword evidence="16" id="KW-1071">Ligand-gated ion channel</keyword>
<keyword evidence="3" id="KW-1003">Cell membrane</keyword>
<dbReference type="InParanoid" id="T1G7N0"/>
<evidence type="ECO:0000259" key="22">
    <source>
        <dbReference type="Pfam" id="PF02932"/>
    </source>
</evidence>
<evidence type="ECO:0000256" key="5">
    <source>
        <dbReference type="ARBA" id="ARBA00022729"/>
    </source>
</evidence>
<keyword evidence="8 20" id="KW-0406">Ion transport</keyword>
<dbReference type="EMBL" id="KB097694">
    <property type="protein sequence ID" value="ESN91835.1"/>
    <property type="molecule type" value="Genomic_DNA"/>
</dbReference>
<keyword evidence="10" id="KW-1015">Disulfide bond</keyword>
<dbReference type="GO" id="GO:0034707">
    <property type="term" value="C:chloride channel complex"/>
    <property type="evidence" value="ECO:0007669"/>
    <property type="project" value="UniProtKB-KW"/>
</dbReference>
<keyword evidence="5" id="KW-0732">Signal</keyword>
<dbReference type="EMBL" id="AMQM01007920">
    <property type="status" value="NOT_ANNOTATED_CDS"/>
    <property type="molecule type" value="Genomic_DNA"/>
</dbReference>
<dbReference type="Gene3D" id="2.70.170.10">
    <property type="entry name" value="Neurotransmitter-gated ion-channel ligand-binding domain"/>
    <property type="match status" value="1"/>
</dbReference>
<evidence type="ECO:0000256" key="3">
    <source>
        <dbReference type="ARBA" id="ARBA00022475"/>
    </source>
</evidence>
<feature type="transmembrane region" description="Helical" evidence="20">
    <location>
        <begin position="207"/>
        <end position="230"/>
    </location>
</feature>
<dbReference type="InterPro" id="IPR038050">
    <property type="entry name" value="Neuro_actylchol_rec"/>
</dbReference>
<dbReference type="GO" id="GO:0051932">
    <property type="term" value="P:synaptic transmission, GABAergic"/>
    <property type="evidence" value="ECO:0000318"/>
    <property type="project" value="GO_Central"/>
</dbReference>
<dbReference type="InterPro" id="IPR006201">
    <property type="entry name" value="Neur_channel"/>
</dbReference>
<dbReference type="GO" id="GO:0045211">
    <property type="term" value="C:postsynaptic membrane"/>
    <property type="evidence" value="ECO:0007669"/>
    <property type="project" value="UniProtKB-SubCell"/>
</dbReference>
<dbReference type="Gene3D" id="1.20.58.390">
    <property type="entry name" value="Neurotransmitter-gated ion-channel transmembrane domain"/>
    <property type="match status" value="1"/>
</dbReference>
<dbReference type="CDD" id="cd18990">
    <property type="entry name" value="LGIC_ECD_GABAAR"/>
    <property type="match status" value="1"/>
</dbReference>
<dbReference type="SUPFAM" id="SSF90112">
    <property type="entry name" value="Neurotransmitter-gated ion-channel transmembrane pore"/>
    <property type="match status" value="1"/>
</dbReference>
<evidence type="ECO:0000256" key="4">
    <source>
        <dbReference type="ARBA" id="ARBA00022692"/>
    </source>
</evidence>
<keyword evidence="13" id="KW-0325">Glycoprotein</keyword>
<keyword evidence="15" id="KW-0628">Postsynaptic cell membrane</keyword>
<dbReference type="eggNOG" id="KOG3643">
    <property type="taxonomic scope" value="Eukaryota"/>
</dbReference>
<evidence type="ECO:0000256" key="13">
    <source>
        <dbReference type="ARBA" id="ARBA00023180"/>
    </source>
</evidence>
<comment type="subcellular location">
    <subcellularLocation>
        <location evidence="18">Postsynaptic cell membrane</location>
        <topology evidence="18">Multi-pass membrane protein</topology>
    </subcellularLocation>
</comment>